<evidence type="ECO:0000256" key="1">
    <source>
        <dbReference type="SAM" id="Phobius"/>
    </source>
</evidence>
<comment type="caution">
    <text evidence="2">The sequence shown here is derived from an EMBL/GenBank/DDBJ whole genome shotgun (WGS) entry which is preliminary data.</text>
</comment>
<keyword evidence="1" id="KW-0812">Transmembrane</keyword>
<dbReference type="AlphaFoldDB" id="A0A0F9P2N7"/>
<organism evidence="2">
    <name type="scientific">marine sediment metagenome</name>
    <dbReference type="NCBI Taxonomy" id="412755"/>
    <lineage>
        <taxon>unclassified sequences</taxon>
        <taxon>metagenomes</taxon>
        <taxon>ecological metagenomes</taxon>
    </lineage>
</organism>
<proteinExistence type="predicted"/>
<gene>
    <name evidence="2" type="ORF">LCGC14_0878070</name>
</gene>
<protein>
    <submittedName>
        <fullName evidence="2">Uncharacterized protein</fullName>
    </submittedName>
</protein>
<accession>A0A0F9P2N7</accession>
<keyword evidence="1" id="KW-1133">Transmembrane helix</keyword>
<keyword evidence="1" id="KW-0472">Membrane</keyword>
<reference evidence="2" key="1">
    <citation type="journal article" date="2015" name="Nature">
        <title>Complex archaea that bridge the gap between prokaryotes and eukaryotes.</title>
        <authorList>
            <person name="Spang A."/>
            <person name="Saw J.H."/>
            <person name="Jorgensen S.L."/>
            <person name="Zaremba-Niedzwiedzka K."/>
            <person name="Martijn J."/>
            <person name="Lind A.E."/>
            <person name="van Eijk R."/>
            <person name="Schleper C."/>
            <person name="Guy L."/>
            <person name="Ettema T.J."/>
        </authorList>
    </citation>
    <scope>NUCLEOTIDE SEQUENCE</scope>
</reference>
<feature type="transmembrane region" description="Helical" evidence="1">
    <location>
        <begin position="12"/>
        <end position="35"/>
    </location>
</feature>
<evidence type="ECO:0000313" key="2">
    <source>
        <dbReference type="EMBL" id="KKN26090.1"/>
    </source>
</evidence>
<dbReference type="EMBL" id="LAZR01002748">
    <property type="protein sequence ID" value="KKN26090.1"/>
    <property type="molecule type" value="Genomic_DNA"/>
</dbReference>
<name>A0A0F9P2N7_9ZZZZ</name>
<sequence>MKIRLLRYIGSLAIVIGVYNEAGFFTGLFALLTLISIEIITEHLKIINKVLMDL</sequence>